<dbReference type="Pfam" id="PF02892">
    <property type="entry name" value="zf-BED"/>
    <property type="match status" value="1"/>
</dbReference>
<organism evidence="12 13">
    <name type="scientific">Lolium multiflorum</name>
    <name type="common">Italian ryegrass</name>
    <name type="synonym">Lolium perenne subsp. multiflorum</name>
    <dbReference type="NCBI Taxonomy" id="4521"/>
    <lineage>
        <taxon>Eukaryota</taxon>
        <taxon>Viridiplantae</taxon>
        <taxon>Streptophyta</taxon>
        <taxon>Embryophyta</taxon>
        <taxon>Tracheophyta</taxon>
        <taxon>Spermatophyta</taxon>
        <taxon>Magnoliopsida</taxon>
        <taxon>Liliopsida</taxon>
        <taxon>Poales</taxon>
        <taxon>Poaceae</taxon>
        <taxon>BOP clade</taxon>
        <taxon>Pooideae</taxon>
        <taxon>Poodae</taxon>
        <taxon>Poeae</taxon>
        <taxon>Poeae Chloroplast Group 2 (Poeae type)</taxon>
        <taxon>Loliodinae</taxon>
        <taxon>Loliinae</taxon>
        <taxon>Lolium</taxon>
    </lineage>
</organism>
<keyword evidence="13" id="KW-1185">Reference proteome</keyword>
<dbReference type="InterPro" id="IPR041588">
    <property type="entry name" value="Integrase_H2C2"/>
</dbReference>
<evidence type="ECO:0000256" key="2">
    <source>
        <dbReference type="ARBA" id="ARBA00011738"/>
    </source>
</evidence>
<dbReference type="Gene3D" id="1.10.340.70">
    <property type="match status" value="1"/>
</dbReference>
<dbReference type="GO" id="GO:0005634">
    <property type="term" value="C:nucleus"/>
    <property type="evidence" value="ECO:0007669"/>
    <property type="project" value="UniProtKB-SubCell"/>
</dbReference>
<dbReference type="InterPro" id="IPR003656">
    <property type="entry name" value="Znf_BED"/>
</dbReference>
<dbReference type="PROSITE" id="PS50808">
    <property type="entry name" value="ZF_BED"/>
    <property type="match status" value="1"/>
</dbReference>
<evidence type="ECO:0000256" key="7">
    <source>
        <dbReference type="ARBA" id="ARBA00023242"/>
    </source>
</evidence>
<feature type="region of interest" description="Disordered" evidence="9">
    <location>
        <begin position="390"/>
        <end position="411"/>
    </location>
</feature>
<dbReference type="GO" id="GO:0046983">
    <property type="term" value="F:protein dimerization activity"/>
    <property type="evidence" value="ECO:0007669"/>
    <property type="project" value="InterPro"/>
</dbReference>
<dbReference type="SMART" id="SM00343">
    <property type="entry name" value="ZnF_C2HC"/>
    <property type="match status" value="1"/>
</dbReference>
<dbReference type="InterPro" id="IPR053031">
    <property type="entry name" value="Cuticle_assoc_protein"/>
</dbReference>
<dbReference type="Proteomes" id="UP001231189">
    <property type="component" value="Unassembled WGS sequence"/>
</dbReference>
<feature type="compositionally biased region" description="Basic and acidic residues" evidence="9">
    <location>
        <begin position="307"/>
        <end position="321"/>
    </location>
</feature>
<dbReference type="EMBL" id="JAUUTY010000005">
    <property type="protein sequence ID" value="KAK1630577.1"/>
    <property type="molecule type" value="Genomic_DNA"/>
</dbReference>
<dbReference type="Pfam" id="PF00098">
    <property type="entry name" value="zf-CCHC"/>
    <property type="match status" value="1"/>
</dbReference>
<feature type="compositionally biased region" description="Basic and acidic residues" evidence="9">
    <location>
        <begin position="546"/>
        <end position="572"/>
    </location>
</feature>
<evidence type="ECO:0000256" key="3">
    <source>
        <dbReference type="ARBA" id="ARBA00022723"/>
    </source>
</evidence>
<dbReference type="Gene3D" id="4.10.60.10">
    <property type="entry name" value="Zinc finger, CCHC-type"/>
    <property type="match status" value="1"/>
</dbReference>
<evidence type="ECO:0000256" key="4">
    <source>
        <dbReference type="ARBA" id="ARBA00022771"/>
    </source>
</evidence>
<dbReference type="InterPro" id="IPR036875">
    <property type="entry name" value="Znf_CCHC_sf"/>
</dbReference>
<dbReference type="PANTHER" id="PTHR34396">
    <property type="entry name" value="OS03G0264950 PROTEIN-RELATED"/>
    <property type="match status" value="1"/>
</dbReference>
<comment type="caution">
    <text evidence="12">The sequence shown here is derived from an EMBL/GenBank/DDBJ whole genome shotgun (WGS) entry which is preliminary data.</text>
</comment>
<dbReference type="GO" id="GO:0006357">
    <property type="term" value="P:regulation of transcription by RNA polymerase II"/>
    <property type="evidence" value="ECO:0007669"/>
    <property type="project" value="TreeGrafter"/>
</dbReference>
<dbReference type="InterPro" id="IPR025525">
    <property type="entry name" value="hAT-like_transposase_RNase-H"/>
</dbReference>
<dbReference type="GO" id="GO:0008270">
    <property type="term" value="F:zinc ion binding"/>
    <property type="evidence" value="ECO:0007669"/>
    <property type="project" value="UniProtKB-KW"/>
</dbReference>
<evidence type="ECO:0000256" key="9">
    <source>
        <dbReference type="SAM" id="MobiDB-lite"/>
    </source>
</evidence>
<keyword evidence="5" id="KW-0862">Zinc</keyword>
<dbReference type="InterPro" id="IPR008906">
    <property type="entry name" value="HATC_C_dom"/>
</dbReference>
<feature type="compositionally biased region" description="Polar residues" evidence="9">
    <location>
        <begin position="390"/>
        <end position="402"/>
    </location>
</feature>
<accession>A0AAD8RTC1</accession>
<dbReference type="AlphaFoldDB" id="A0AAD8RTC1"/>
<evidence type="ECO:0000256" key="1">
    <source>
        <dbReference type="ARBA" id="ARBA00004123"/>
    </source>
</evidence>
<evidence type="ECO:0000259" key="11">
    <source>
        <dbReference type="PROSITE" id="PS50808"/>
    </source>
</evidence>
<evidence type="ECO:0000256" key="6">
    <source>
        <dbReference type="ARBA" id="ARBA00023125"/>
    </source>
</evidence>
<evidence type="ECO:0000256" key="8">
    <source>
        <dbReference type="PROSITE-ProRule" id="PRU00047"/>
    </source>
</evidence>
<feature type="domain" description="CCHC-type" evidence="10">
    <location>
        <begin position="40"/>
        <end position="55"/>
    </location>
</feature>
<comment type="subunit">
    <text evidence="2">Homodimer.</text>
</comment>
<dbReference type="InterPro" id="IPR001878">
    <property type="entry name" value="Znf_CCHC"/>
</dbReference>
<feature type="compositionally biased region" description="Polar residues" evidence="9">
    <location>
        <begin position="1"/>
        <end position="16"/>
    </location>
</feature>
<dbReference type="InterPro" id="IPR012337">
    <property type="entry name" value="RNaseH-like_sf"/>
</dbReference>
<gene>
    <name evidence="12" type="ORF">QYE76_004892</name>
</gene>
<feature type="region of interest" description="Disordered" evidence="9">
    <location>
        <begin position="1"/>
        <end position="37"/>
    </location>
</feature>
<feature type="compositionally biased region" description="Low complexity" evidence="9">
    <location>
        <begin position="22"/>
        <end position="33"/>
    </location>
</feature>
<dbReference type="SUPFAM" id="SSF53098">
    <property type="entry name" value="Ribonuclease H-like"/>
    <property type="match status" value="1"/>
</dbReference>
<dbReference type="PROSITE" id="PS50158">
    <property type="entry name" value="ZF_CCHC"/>
    <property type="match status" value="1"/>
</dbReference>
<keyword evidence="3" id="KW-0479">Metal-binding</keyword>
<keyword evidence="6" id="KW-0238">DNA-binding</keyword>
<dbReference type="Pfam" id="PF14372">
    <property type="entry name" value="hAT-like_RNase-H"/>
    <property type="match status" value="1"/>
</dbReference>
<dbReference type="InterPro" id="IPR036236">
    <property type="entry name" value="Znf_C2H2_sf"/>
</dbReference>
<protein>
    <submittedName>
        <fullName evidence="12">Uncharacterized protein</fullName>
    </submittedName>
</protein>
<comment type="subcellular location">
    <subcellularLocation>
        <location evidence="1">Nucleus</location>
    </subcellularLocation>
</comment>
<evidence type="ECO:0000259" key="10">
    <source>
        <dbReference type="PROSITE" id="PS50158"/>
    </source>
</evidence>
<dbReference type="GO" id="GO:1990837">
    <property type="term" value="F:sequence-specific double-stranded DNA binding"/>
    <property type="evidence" value="ECO:0007669"/>
    <property type="project" value="TreeGrafter"/>
</dbReference>
<proteinExistence type="predicted"/>
<reference evidence="12" key="1">
    <citation type="submission" date="2023-07" db="EMBL/GenBank/DDBJ databases">
        <title>A chromosome-level genome assembly of Lolium multiflorum.</title>
        <authorList>
            <person name="Chen Y."/>
            <person name="Copetti D."/>
            <person name="Kolliker R."/>
            <person name="Studer B."/>
        </authorList>
    </citation>
    <scope>NUCLEOTIDE SEQUENCE</scope>
    <source>
        <strain evidence="12">02402/16</strain>
        <tissue evidence="12">Leaf</tissue>
    </source>
</reference>
<dbReference type="SUPFAM" id="SSF57756">
    <property type="entry name" value="Retrovirus zinc finger-like domains"/>
    <property type="match status" value="1"/>
</dbReference>
<dbReference type="SMART" id="SM00614">
    <property type="entry name" value="ZnF_BED"/>
    <property type="match status" value="1"/>
</dbReference>
<feature type="domain" description="BED-type" evidence="11">
    <location>
        <begin position="415"/>
        <end position="474"/>
    </location>
</feature>
<evidence type="ECO:0000256" key="5">
    <source>
        <dbReference type="ARBA" id="ARBA00022833"/>
    </source>
</evidence>
<dbReference type="Pfam" id="PF17921">
    <property type="entry name" value="Integrase_H2C2"/>
    <property type="match status" value="1"/>
</dbReference>
<name>A0AAD8RTC1_LOLMU</name>
<evidence type="ECO:0000313" key="13">
    <source>
        <dbReference type="Proteomes" id="UP001231189"/>
    </source>
</evidence>
<dbReference type="SUPFAM" id="SSF57667">
    <property type="entry name" value="beta-beta-alpha zinc fingers"/>
    <property type="match status" value="1"/>
</dbReference>
<keyword evidence="4 8" id="KW-0863">Zinc-finger</keyword>
<evidence type="ECO:0000313" key="12">
    <source>
        <dbReference type="EMBL" id="KAK1630577.1"/>
    </source>
</evidence>
<dbReference type="PANTHER" id="PTHR34396:SF32">
    <property type="entry name" value="OS09G0382120 PROTEIN"/>
    <property type="match status" value="1"/>
</dbReference>
<dbReference type="Pfam" id="PF05699">
    <property type="entry name" value="Dimer_Tnp_hAT"/>
    <property type="match status" value="1"/>
</dbReference>
<feature type="region of interest" description="Disordered" evidence="9">
    <location>
        <begin position="546"/>
        <end position="586"/>
    </location>
</feature>
<sequence>MFPTSSSKPFSNVSNTKKPEPASSASGSSMSTARNRDINCHTCGGKGHFKRDCPSRKVMIVNDHDEYETRDDVDPYAPEDDDYDSDGVDAFPSETRTIVVSQCALNKDSRGAAAIAKLRFGGQNLFGAPDGKFPEVISIDATASIMLESHAGGLMGHFGREKTLLMLADHFYWPKMRQDVDRTIHSTTELCPFEVVYDLKPITPLDLLPLPIHERVNMEASKRADFVRKIHVKTKELIEKKGKNNAARMNKKRKEMLFKPGDMVWVHFRKDRYEEGASIAQGEEEQLDVKLDMELDIKLDLKTFHGRTREEREACARKEDDVQAGARPDPTGRHAGTTGFTSGPTAPPRRVSPAPAGSYAGMDQDLDGPNLGGKAEVEILTGMEDEADSANNMAEQEESTGSVPGPSFSGRNLKRLRSKVWDDFTPIFVGAKVARAECMHCHQVYNVGSSGTSNLLKHQAKCSTRIQKRPMQEKIQVFPSTHKSTIAVRLRSGSTQKKLQFSVTGQKNCLGTADADKKGLALLGLPNTMNRKNQEVDHNLSQEQLATKEQKKLASRDTPIDKDQKTKSHEEPAVPEQDIPSDMNQKVPEVGQVKPHEELVRIFSVHGHPPSIRVHDRFTKFIACLNPMVKMPAEVGMYTYFRRLFDQEKTRLKERLAALRSRVCLSAYVWHYDLCSAFLCLSVHYIDDEWKKQENIITFRSIGTSCNAKQLSQAILSAIGNWGLRDKVFSITLDDTFLDDSVASDVKASLQECNRRSANRSSSMSADRSFFVTRYSTHLVNQVIQVGKDEIEKVMGKSTKYSKHTKGHIPSVVHYPNHRYAPSPEGWTNAKNICEALEDLHGYMDEIRNCRSPVDLFNKVWDVKKFLHRNADFYFWGDKTIFKELEKMQNKFKEDWKLCCLNICMPMIMDPSFRFSRIKSCLWFDAGNYHLMKRKFDDDIEDYIEEVHDILLDLFSEYSDQVEDTSCTSGAKTRKKAVVTGHDTLMYYYHTDEYPYSERPMAELDQYLQEPGLSTGESSVLQWWKEHDLTYPTIARMARDILAIPIISDYSVATRTARHAFCESGVGWIERLVCVQDWLRSDGSANN</sequence>
<feature type="region of interest" description="Disordered" evidence="9">
    <location>
        <begin position="307"/>
        <end position="373"/>
    </location>
</feature>
<keyword evidence="7" id="KW-0539">Nucleus</keyword>